<organism evidence="1 2">
    <name type="scientific">Anaeromyxobacter paludicola</name>
    <dbReference type="NCBI Taxonomy" id="2918171"/>
    <lineage>
        <taxon>Bacteria</taxon>
        <taxon>Pseudomonadati</taxon>
        <taxon>Myxococcota</taxon>
        <taxon>Myxococcia</taxon>
        <taxon>Myxococcales</taxon>
        <taxon>Cystobacterineae</taxon>
        <taxon>Anaeromyxobacteraceae</taxon>
        <taxon>Anaeromyxobacter</taxon>
    </lineage>
</organism>
<accession>A0ABN6N346</accession>
<dbReference type="RefSeq" id="WP_248344415.1">
    <property type="nucleotide sequence ID" value="NZ_AP025592.1"/>
</dbReference>
<evidence type="ECO:0000313" key="1">
    <source>
        <dbReference type="EMBL" id="BDG07614.1"/>
    </source>
</evidence>
<reference evidence="2" key="1">
    <citation type="journal article" date="2022" name="Int. J. Syst. Evol. Microbiol.">
        <title>Anaeromyxobacter oryzae sp. nov., Anaeromyxobacter diazotrophicus sp. nov. and Anaeromyxobacter paludicola sp. nov., isolated from paddy soils.</title>
        <authorList>
            <person name="Itoh H."/>
            <person name="Xu Z."/>
            <person name="Mise K."/>
            <person name="Masuda Y."/>
            <person name="Ushijima N."/>
            <person name="Hayakawa C."/>
            <person name="Shiratori Y."/>
            <person name="Senoo K."/>
        </authorList>
    </citation>
    <scope>NUCLEOTIDE SEQUENCE [LARGE SCALE GENOMIC DNA]</scope>
    <source>
        <strain evidence="2">Red630</strain>
    </source>
</reference>
<keyword evidence="2" id="KW-1185">Reference proteome</keyword>
<evidence type="ECO:0000313" key="2">
    <source>
        <dbReference type="Proteomes" id="UP001162734"/>
    </source>
</evidence>
<name>A0ABN6N346_9BACT</name>
<sequence length="99" mass="11293">MTPQTLNRCPYCHQPFAVRRHRRGRARVFCGSAPCALKRKHELRGGARRPGYRRQLCDGCGDHRFPLQLGREGLELCPTCRKSENDSPALPPLQLESRP</sequence>
<protein>
    <submittedName>
        <fullName evidence="1">Uncharacterized protein</fullName>
    </submittedName>
</protein>
<dbReference type="Proteomes" id="UP001162734">
    <property type="component" value="Chromosome"/>
</dbReference>
<dbReference type="EMBL" id="AP025592">
    <property type="protein sequence ID" value="BDG07614.1"/>
    <property type="molecule type" value="Genomic_DNA"/>
</dbReference>
<gene>
    <name evidence="1" type="ORF">AMPC_07270</name>
</gene>
<proteinExistence type="predicted"/>